<sequence>MNIIMSQTQPQKPEIEEIICQIHKREIVAVDLDLSEKGNFQQMCCICLVEKMNNSKISTIEQTKERIQSLKSQRQENKTKQIQVRLDHFKIILDQIMEFKYSVESTLEIIYSQIKAQIFTIQKEKQSQQEKFQTQYNFQEEIRSLSEFLSSESQENQLEFQQDSQFIDEIGKQFDLLINGSAYFQTIDTFKDAKQKINEINQNNQIELSSLHNYNNQKTPSLNKLCPTHNKEIIMIDIDSENKTIEDRFVCVDCISDHPNCQYRTIEKINQQWNQTKKQQDRIFSELKVKRQEKQKNLNQQIAIMRKNYNQQLNDISEKLITEFSLPISKALEMNKFKQISLQQVGNDELLLNINQMILNDKKNLIQDSQVEYLKSKDVLFQKEIESRLEHLKQHDQLDIQVTINILQDIQNDNQIQGIVQLQQEIQESAKANQGLLIFKQDLDERKSSIIDEQLKKLEEEFEIKFQAQNEKVSTIIEENQSQFKKQEQESECLQKLIEAQNNANLELKKEISEIQVENIKQFYQVANKMTDQSQQINNIIESFEQSQKQQIIHEEYLKPKIEIQFKKLKQIPIVKPKLLRDDYWIKVFYVLQEKSKKSIKNSSLIFSTKNGLNEQSFWKEVNNKDNLLMIFQSKSDYIFGAYSPCKWVNNLNTYVQDDTLSSFIFSQTHNQIYPLKQDRKQYAIYSYSGVGPTFGGGYDFWISGNFSDGYCKLGHSYQFDQYKNQSEDPHLFGQNKPEIKECEIYQISFI</sequence>
<gene>
    <name evidence="3" type="ORF">POCTA_138.1.T0850003</name>
</gene>
<dbReference type="PROSITE" id="PS51886">
    <property type="entry name" value="TLDC"/>
    <property type="match status" value="1"/>
</dbReference>
<keyword evidence="1" id="KW-0175">Coiled coil</keyword>
<protein>
    <recommendedName>
        <fullName evidence="2">TLDc domain-containing protein</fullName>
    </recommendedName>
</protein>
<dbReference type="Proteomes" id="UP000683925">
    <property type="component" value="Unassembled WGS sequence"/>
</dbReference>
<evidence type="ECO:0000313" key="4">
    <source>
        <dbReference type="Proteomes" id="UP000683925"/>
    </source>
</evidence>
<dbReference type="Pfam" id="PF07534">
    <property type="entry name" value="TLD"/>
    <property type="match status" value="1"/>
</dbReference>
<feature type="domain" description="TLDc" evidence="2">
    <location>
        <begin position="578"/>
        <end position="749"/>
    </location>
</feature>
<dbReference type="OMA" id="TFAFRIR"/>
<evidence type="ECO:0000256" key="1">
    <source>
        <dbReference type="SAM" id="Coils"/>
    </source>
</evidence>
<comment type="caution">
    <text evidence="3">The sequence shown here is derived from an EMBL/GenBank/DDBJ whole genome shotgun (WGS) entry which is preliminary data.</text>
</comment>
<dbReference type="InterPro" id="IPR006571">
    <property type="entry name" value="TLDc_dom"/>
</dbReference>
<feature type="coiled-coil region" evidence="1">
    <location>
        <begin position="53"/>
        <end position="80"/>
    </location>
</feature>
<dbReference type="OrthoDB" id="5953547at2759"/>
<feature type="coiled-coil region" evidence="1">
    <location>
        <begin position="477"/>
        <end position="518"/>
    </location>
</feature>
<proteinExistence type="predicted"/>
<dbReference type="SMART" id="SM00584">
    <property type="entry name" value="TLDc"/>
    <property type="match status" value="1"/>
</dbReference>
<dbReference type="AlphaFoldDB" id="A0A8S1W724"/>
<keyword evidence="4" id="KW-1185">Reference proteome</keyword>
<reference evidence="3" key="1">
    <citation type="submission" date="2021-01" db="EMBL/GenBank/DDBJ databases">
        <authorList>
            <consortium name="Genoscope - CEA"/>
            <person name="William W."/>
        </authorList>
    </citation>
    <scope>NUCLEOTIDE SEQUENCE</scope>
</reference>
<name>A0A8S1W724_PAROT</name>
<evidence type="ECO:0000259" key="2">
    <source>
        <dbReference type="PROSITE" id="PS51886"/>
    </source>
</evidence>
<organism evidence="3 4">
    <name type="scientific">Paramecium octaurelia</name>
    <dbReference type="NCBI Taxonomy" id="43137"/>
    <lineage>
        <taxon>Eukaryota</taxon>
        <taxon>Sar</taxon>
        <taxon>Alveolata</taxon>
        <taxon>Ciliophora</taxon>
        <taxon>Intramacronucleata</taxon>
        <taxon>Oligohymenophorea</taxon>
        <taxon>Peniculida</taxon>
        <taxon>Parameciidae</taxon>
        <taxon>Paramecium</taxon>
    </lineage>
</organism>
<accession>A0A8S1W724</accession>
<dbReference type="EMBL" id="CAJJDP010000084">
    <property type="protein sequence ID" value="CAD8185151.1"/>
    <property type="molecule type" value="Genomic_DNA"/>
</dbReference>
<evidence type="ECO:0000313" key="3">
    <source>
        <dbReference type="EMBL" id="CAD8185151.1"/>
    </source>
</evidence>